<proteinExistence type="predicted"/>
<protein>
    <submittedName>
        <fullName evidence="3">PiggyBac transposable element-derived protein 3</fullName>
    </submittedName>
</protein>
<feature type="domain" description="PiggyBac transposable element-derived protein" evidence="2">
    <location>
        <begin position="9"/>
        <end position="201"/>
    </location>
</feature>
<evidence type="ECO:0000256" key="1">
    <source>
        <dbReference type="SAM" id="MobiDB-lite"/>
    </source>
</evidence>
<name>A0A0K8V203_BACLA</name>
<dbReference type="PANTHER" id="PTHR47272">
    <property type="entry name" value="DDE_TNP_1_7 DOMAIN-CONTAINING PROTEIN"/>
    <property type="match status" value="1"/>
</dbReference>
<evidence type="ECO:0000259" key="2">
    <source>
        <dbReference type="Pfam" id="PF13843"/>
    </source>
</evidence>
<dbReference type="AlphaFoldDB" id="A0A0K8V203"/>
<dbReference type="EMBL" id="GDHF01019443">
    <property type="protein sequence ID" value="JAI32871.1"/>
    <property type="molecule type" value="Transcribed_RNA"/>
</dbReference>
<dbReference type="OrthoDB" id="122438at2759"/>
<evidence type="ECO:0000313" key="3">
    <source>
        <dbReference type="EMBL" id="JAI32871.1"/>
    </source>
</evidence>
<organism evidence="3">
    <name type="scientific">Bactrocera latifrons</name>
    <name type="common">Malaysian fruit fly</name>
    <name type="synonym">Chaetodacus latifrons</name>
    <dbReference type="NCBI Taxonomy" id="174628"/>
    <lineage>
        <taxon>Eukaryota</taxon>
        <taxon>Metazoa</taxon>
        <taxon>Ecdysozoa</taxon>
        <taxon>Arthropoda</taxon>
        <taxon>Hexapoda</taxon>
        <taxon>Insecta</taxon>
        <taxon>Pterygota</taxon>
        <taxon>Neoptera</taxon>
        <taxon>Endopterygota</taxon>
        <taxon>Diptera</taxon>
        <taxon>Brachycera</taxon>
        <taxon>Muscomorpha</taxon>
        <taxon>Tephritoidea</taxon>
        <taxon>Tephritidae</taxon>
        <taxon>Bactrocera</taxon>
        <taxon>Bactrocera</taxon>
    </lineage>
</organism>
<accession>A0A0K8V203</accession>
<dbReference type="Pfam" id="PF13843">
    <property type="entry name" value="DDE_Tnp_1_7"/>
    <property type="match status" value="1"/>
</dbReference>
<dbReference type="PANTHER" id="PTHR47272:SF1">
    <property type="entry name" value="PIGGYBAC TRANSPOSABLE ELEMENT-DERIVED PROTEIN 3-LIKE"/>
    <property type="match status" value="1"/>
</dbReference>
<reference evidence="3" key="1">
    <citation type="submission" date="2015-06" db="EMBL/GenBank/DDBJ databases">
        <authorList>
            <person name="Hoefler B.C."/>
            <person name="Straight P.D."/>
        </authorList>
    </citation>
    <scope>NUCLEOTIDE SEQUENCE</scope>
</reference>
<sequence>MFTRAGISGIVYDFALYVGDGTCPSFGLSISSDIVLHLASNVHRDKNYKLFFDNWFSSISLMIALIERGILAAATIRGNRIKNCSLMNENDLMKKGRGSYDFKYEAVHNIAECRWYDNKGVQLLSNYIVENPVSQCIRWCRKQKKYIDVPRPAVVDYYNKHMGGVDLADMLLNLYKINHRSEKWYMRIVYWCISTVVVNSWLLYRRDLKNQVTRTKYMTLLDFQLSIANELLHASNIMSINPRKRGRPSAIPERMEPGSSSRVRNFPTSSKPKSMRLDQTGHWVEWGGKGRRRLCMTGIPKSKCS</sequence>
<dbReference type="InterPro" id="IPR029526">
    <property type="entry name" value="PGBD"/>
</dbReference>
<gene>
    <name evidence="3" type="primary">PGBD3_18</name>
    <name evidence="3" type="ORF">c3_g3_i1</name>
</gene>
<feature type="compositionally biased region" description="Polar residues" evidence="1">
    <location>
        <begin position="258"/>
        <end position="272"/>
    </location>
</feature>
<feature type="region of interest" description="Disordered" evidence="1">
    <location>
        <begin position="243"/>
        <end position="275"/>
    </location>
</feature>